<sequence length="379" mass="40103">MMVMAPGANTALGAAQCSWTLECGNPSAFGDYAAVALLPLDDKRHPKGEAALFQVSQAWMQWSGGQEKICCNLNLGQLPTGADRVLLVVYTFSAMGPVSDLRLLRLQIDSQIEFNLNLSDNGESAIIVGEFYCRNHQWKFRALAEGSAYGLAALGRRIGLKIDDAHPHRRSSSSEQSRPASGATGTGFAVTSTHILTCAHVIEDMKEIHIASFEGRHRAEAVVVDQRNDLALLRVQGAPAFKPVAFRDGVGCDLGEPVVALGFPLAGLAGGGVHVTQGGVSALFGLHNDSSLLQFTAPIQPGSSGSPLFDAAGSVVGMVTSTIPDAQNMNFAVKAGLALAFLDACGVEPTRTPTGRTFSTSQMAREAQQSLWKIEARNP</sequence>
<reference evidence="5 8" key="3">
    <citation type="submission" date="2018-12" db="EMBL/GenBank/DDBJ databases">
        <title>Pseudomonas aeruginosa Diversity Panel.</title>
        <authorList>
            <person name="Snesrud E."/>
            <person name="Mcgann P."/>
        </authorList>
    </citation>
    <scope>NUCLEOTIDE SEQUENCE [LARGE SCALE GENOMIC DNA]</scope>
    <source>
        <strain evidence="5 8">MRSN6241</strain>
    </source>
</reference>
<evidence type="ECO:0000313" key="7">
    <source>
        <dbReference type="Proteomes" id="UP000194857"/>
    </source>
</evidence>
<dbReference type="SUPFAM" id="SSF50494">
    <property type="entry name" value="Trypsin-like serine proteases"/>
    <property type="match status" value="1"/>
</dbReference>
<protein>
    <submittedName>
        <fullName evidence="4 6">Trypsin</fullName>
    </submittedName>
    <submittedName>
        <fullName evidence="3">Trypsin-like serine protease</fullName>
    </submittedName>
</protein>
<dbReference type="Proteomes" id="UP000276985">
    <property type="component" value="Unassembled WGS sequence"/>
</dbReference>
<evidence type="ECO:0000313" key="6">
    <source>
        <dbReference type="EMBL" id="WOS80502.1"/>
    </source>
</evidence>
<proteinExistence type="predicted"/>
<reference evidence="3" key="1">
    <citation type="journal article" date="2014" name="Antimicrob. Agents Chemother.">
        <title>Tn6249, a new Tn6162 transposon derivative carrying a double-integron platform involved with acquisition of the blaVIM-1 metallo-beta-lactamase gene in Pseudomonas aeruginosa.</title>
        <authorList>
            <person name="Di Pilato V."/>
            <person name="Pollini S."/>
            <person name="Rossolini G.M."/>
        </authorList>
    </citation>
    <scope>NUCLEOTIDE SEQUENCE</scope>
    <source>
        <strain evidence="3">VR-143/97</strain>
    </source>
</reference>
<evidence type="ECO:0000256" key="1">
    <source>
        <dbReference type="SAM" id="MobiDB-lite"/>
    </source>
</evidence>
<keyword evidence="3" id="KW-0378">Hydrolase</keyword>
<dbReference type="Gene3D" id="2.60.60.30">
    <property type="entry name" value="sav2460 like domains"/>
    <property type="match status" value="1"/>
</dbReference>
<dbReference type="GO" id="GO:0004252">
    <property type="term" value="F:serine-type endopeptidase activity"/>
    <property type="evidence" value="ECO:0007669"/>
    <property type="project" value="InterPro"/>
</dbReference>
<dbReference type="InterPro" id="IPR003325">
    <property type="entry name" value="TerD"/>
</dbReference>
<evidence type="ECO:0000313" key="8">
    <source>
        <dbReference type="Proteomes" id="UP000276985"/>
    </source>
</evidence>
<dbReference type="InterPro" id="IPR009003">
    <property type="entry name" value="Peptidase_S1_PA"/>
</dbReference>
<dbReference type="Proteomes" id="UP000194857">
    <property type="component" value="Unassembled WGS sequence"/>
</dbReference>
<evidence type="ECO:0000259" key="2">
    <source>
        <dbReference type="Pfam" id="PF02342"/>
    </source>
</evidence>
<dbReference type="Proteomes" id="UP001297540">
    <property type="component" value="Chromosome"/>
</dbReference>
<dbReference type="CDD" id="cd06974">
    <property type="entry name" value="TerD_like"/>
    <property type="match status" value="1"/>
</dbReference>
<feature type="domain" description="TerD" evidence="2">
    <location>
        <begin position="72"/>
        <end position="154"/>
    </location>
</feature>
<dbReference type="RefSeq" id="WP_003154856.1">
    <property type="nucleotide sequence ID" value="NZ_AP014622.1"/>
</dbReference>
<reference evidence="6" key="4">
    <citation type="submission" date="2023-06" db="EMBL/GenBank/DDBJ databases">
        <authorList>
            <consortium name="Clinical and Environmental Microbiology Branch: Whole genome sequencing antimicrobial resistance pathogens in the healthcare setting"/>
        </authorList>
    </citation>
    <scope>NUCLEOTIDE SEQUENCE</scope>
    <source>
        <strain evidence="6">2021CK-01020</strain>
    </source>
</reference>
<dbReference type="Gene3D" id="2.40.10.10">
    <property type="entry name" value="Trypsin-like serine proteases"/>
    <property type="match status" value="2"/>
</dbReference>
<dbReference type="EMBL" id="NFFZ01000042">
    <property type="protein sequence ID" value="OTI54686.1"/>
    <property type="molecule type" value="Genomic_DNA"/>
</dbReference>
<feature type="region of interest" description="Disordered" evidence="1">
    <location>
        <begin position="165"/>
        <end position="186"/>
    </location>
</feature>
<dbReference type="PANTHER" id="PTHR43019">
    <property type="entry name" value="SERINE ENDOPROTEASE DEGS"/>
    <property type="match status" value="1"/>
</dbReference>
<dbReference type="InterPro" id="IPR001940">
    <property type="entry name" value="Peptidase_S1C"/>
</dbReference>
<keyword evidence="3" id="KW-0645">Protease</keyword>
<evidence type="ECO:0000313" key="5">
    <source>
        <dbReference type="EMBL" id="RTS42112.1"/>
    </source>
</evidence>
<dbReference type="EMBL" id="CP136986">
    <property type="protein sequence ID" value="WOS80502.1"/>
    <property type="molecule type" value="Genomic_DNA"/>
</dbReference>
<dbReference type="EMBL" id="LK054503">
    <property type="protein sequence ID" value="CDR49975.1"/>
    <property type="molecule type" value="Genomic_DNA"/>
</dbReference>
<reference evidence="6" key="5">
    <citation type="submission" date="2023-10" db="EMBL/GenBank/DDBJ databases">
        <title>Pathogen: clinical or host-associated sample.</title>
        <authorList>
            <person name="Hergert J."/>
            <person name="Casey R."/>
            <person name="Wagner J."/>
            <person name="Young E.L."/>
            <person name="Oakeson K.F."/>
        </authorList>
    </citation>
    <scope>NUCLEOTIDE SEQUENCE</scope>
    <source>
        <strain evidence="6">2021CK-01020</strain>
    </source>
</reference>
<gene>
    <name evidence="4" type="ORF">CAZ10_36660</name>
    <name evidence="5" type="ORF">DY940_24395</name>
    <name evidence="6" type="ORF">L4V69_15520</name>
</gene>
<organism evidence="3">
    <name type="scientific">Pseudomonas aeruginosa</name>
    <dbReference type="NCBI Taxonomy" id="287"/>
    <lineage>
        <taxon>Bacteria</taxon>
        <taxon>Pseudomonadati</taxon>
        <taxon>Pseudomonadota</taxon>
        <taxon>Gammaproteobacteria</taxon>
        <taxon>Pseudomonadales</taxon>
        <taxon>Pseudomonadaceae</taxon>
        <taxon>Pseudomonas</taxon>
    </lineage>
</organism>
<evidence type="ECO:0000313" key="3">
    <source>
        <dbReference type="EMBL" id="CDR49975.1"/>
    </source>
</evidence>
<accession>A0A0A8LE58</accession>
<evidence type="ECO:0000313" key="4">
    <source>
        <dbReference type="EMBL" id="OTI54686.1"/>
    </source>
</evidence>
<dbReference type="GO" id="GO:0006508">
    <property type="term" value="P:proteolysis"/>
    <property type="evidence" value="ECO:0007669"/>
    <property type="project" value="UniProtKB-KW"/>
</dbReference>
<dbReference type="InterPro" id="IPR043504">
    <property type="entry name" value="Peptidase_S1_PA_chymotrypsin"/>
</dbReference>
<dbReference type="PANTHER" id="PTHR43019:SF23">
    <property type="entry name" value="PROTEASE DO-LIKE 5, CHLOROPLASTIC"/>
    <property type="match status" value="1"/>
</dbReference>
<reference evidence="4 7" key="2">
    <citation type="submission" date="2017-05" db="EMBL/GenBank/DDBJ databases">
        <authorList>
            <person name="Song R."/>
            <person name="Chenine A.L."/>
            <person name="Ruprecht R.M."/>
        </authorList>
    </citation>
    <scope>NUCLEOTIDE SEQUENCE [LARGE SCALE GENOMIC DNA]</scope>
    <source>
        <strain evidence="4 7">S567_C10_BS</strain>
    </source>
</reference>
<dbReference type="PRINTS" id="PR00834">
    <property type="entry name" value="PROTEASES2C"/>
</dbReference>
<dbReference type="EMBL" id="RXTL01000032">
    <property type="protein sequence ID" value="RTS42112.1"/>
    <property type="molecule type" value="Genomic_DNA"/>
</dbReference>
<name>A0A0A8LE58_PSEAI</name>
<dbReference type="AlphaFoldDB" id="A0A0A8LE58"/>
<dbReference type="Pfam" id="PF02342">
    <property type="entry name" value="TerD"/>
    <property type="match status" value="1"/>
</dbReference>
<dbReference type="Pfam" id="PF13365">
    <property type="entry name" value="Trypsin_2"/>
    <property type="match status" value="1"/>
</dbReference>